<organism evidence="2 3">
    <name type="scientific">Capnocytophaga periodontitidis</name>
    <dbReference type="NCBI Taxonomy" id="2795027"/>
    <lineage>
        <taxon>Bacteria</taxon>
        <taxon>Pseudomonadati</taxon>
        <taxon>Bacteroidota</taxon>
        <taxon>Flavobacteriia</taxon>
        <taxon>Flavobacteriales</taxon>
        <taxon>Flavobacteriaceae</taxon>
        <taxon>Capnocytophaga</taxon>
    </lineage>
</organism>
<accession>A0ABS0SQP5</accession>
<feature type="domain" description="H repeat-associated protein N-terminal" evidence="1">
    <location>
        <begin position="7"/>
        <end position="94"/>
    </location>
</feature>
<dbReference type="Proteomes" id="UP000641139">
    <property type="component" value="Unassembled WGS sequence"/>
</dbReference>
<protein>
    <submittedName>
        <fullName evidence="2">ISAs1 family transposase</fullName>
    </submittedName>
</protein>
<dbReference type="PANTHER" id="PTHR30298">
    <property type="entry name" value="H REPEAT-ASSOCIATED PREDICTED TRANSPOSASE"/>
    <property type="match status" value="1"/>
</dbReference>
<proteinExistence type="predicted"/>
<comment type="caution">
    <text evidence="2">The sequence shown here is derived from an EMBL/GenBank/DDBJ whole genome shotgun (WGS) entry which is preliminary data.</text>
</comment>
<dbReference type="InterPro" id="IPR047647">
    <property type="entry name" value="ISAs1_transpos"/>
</dbReference>
<gene>
    <name evidence="2" type="ORF">I7X30_11480</name>
</gene>
<dbReference type="InterPro" id="IPR051698">
    <property type="entry name" value="Transposase_11-like"/>
</dbReference>
<evidence type="ECO:0000313" key="3">
    <source>
        <dbReference type="Proteomes" id="UP000641139"/>
    </source>
</evidence>
<evidence type="ECO:0000313" key="2">
    <source>
        <dbReference type="EMBL" id="MBI1647671.1"/>
    </source>
</evidence>
<evidence type="ECO:0000259" key="1">
    <source>
        <dbReference type="Pfam" id="PF13808"/>
    </source>
</evidence>
<dbReference type="EMBL" id="JAEFDC010000011">
    <property type="protein sequence ID" value="MBI1647671.1"/>
    <property type="molecule type" value="Genomic_DNA"/>
</dbReference>
<sequence>MNSCFTESFKELEDYRRTNRGNFRHSLQEIIFLTISAVLCGFQTYELIEYFGKKELDWLKKFFPYKYGIPSNDTLGEFFKNINRKNFSKCLVSFLQNLKKFDSELISLDGKTIKGSLDEDGHPLHILTAFCQKNKMSLGEELVCKKKEK</sequence>
<dbReference type="RefSeq" id="WP_198467218.1">
    <property type="nucleotide sequence ID" value="NZ_JAEFDC010000011.1"/>
</dbReference>
<dbReference type="PANTHER" id="PTHR30298:SF0">
    <property type="entry name" value="PROTEIN YBFL-RELATED"/>
    <property type="match status" value="1"/>
</dbReference>
<keyword evidence="3" id="KW-1185">Reference proteome</keyword>
<reference evidence="2 3" key="1">
    <citation type="journal article" date="2021" name="Int. J. Syst. Evol. Microbiol.">
        <title>Capnocytophaga periodontitidis sp. nov., isolated from subgingival plaque of periodontitis patient.</title>
        <authorList>
            <person name="Zhang Y."/>
            <person name="Qiao D."/>
            <person name="Shi W."/>
            <person name="Wu D."/>
            <person name="Cai M."/>
        </authorList>
    </citation>
    <scope>NUCLEOTIDE SEQUENCE [LARGE SCALE GENOMIC DNA]</scope>
    <source>
        <strain evidence="2 3">051621</strain>
    </source>
</reference>
<dbReference type="NCBIfam" id="NF033564">
    <property type="entry name" value="transpos_ISAs1"/>
    <property type="match status" value="1"/>
</dbReference>
<dbReference type="InterPro" id="IPR032806">
    <property type="entry name" value="YbfD_N"/>
</dbReference>
<dbReference type="Pfam" id="PF13808">
    <property type="entry name" value="DDE_Tnp_1_assoc"/>
    <property type="match status" value="1"/>
</dbReference>
<name>A0ABS0SQP5_9FLAO</name>